<protein>
    <submittedName>
        <fullName evidence="3">Uncharacterized protein LOC136079364</fullName>
    </submittedName>
</protein>
<gene>
    <name evidence="3" type="primary">LOC136079364</name>
</gene>
<reference evidence="3" key="1">
    <citation type="submission" date="2025-08" db="UniProtKB">
        <authorList>
            <consortium name="RefSeq"/>
        </authorList>
    </citation>
    <scope>IDENTIFICATION</scope>
</reference>
<dbReference type="Pfam" id="PF26215">
    <property type="entry name" value="HTH_animal"/>
    <property type="match status" value="1"/>
</dbReference>
<dbReference type="GeneID" id="136079364"/>
<dbReference type="PANTHER" id="PTHR21301:SF10">
    <property type="entry name" value="REVERSE TRANSCRIPTASE DOMAIN-CONTAINING PROTEIN"/>
    <property type="match status" value="1"/>
</dbReference>
<feature type="domain" description="Helix-turn-helix" evidence="1">
    <location>
        <begin position="375"/>
        <end position="423"/>
    </location>
</feature>
<name>A0ABM4BPX3_HYDVU</name>
<sequence length="423" mass="48868">MDDQLDGVALGFPLAPILANTYIGFSRKKNGLVNALLPYRFSINAMWKIISLKYSNKNTDANKLRQDVLRVLKIHKPVSTNLDKDQFKALKELKSGNTIRKSKIINYDPTQKLLRQVQNTLRNLKTKFTKNEYRSIYPSDATPPRLYGVIKAHKPTNNYPMRIIVSTIGSPTYKLSNYLVNLIQPTSNLNKTKLRNSKQFVERAQSWYIDPGEFQVSFDIVNLYPSIPVKESIDILLEQLHLCLSNCYFLHERNIHTLEDAGPIGLSLMVVMAESFLQHYEEKALLQAQYLTPSVCVKSFKRYVDDIHSRFINEAESELFLDLLNNQHTNIKYTIEKESDSHTINFLDLSITNNKSGTYLFNIYRKDAITNVQIKLHSCHDPKIIYGVFKGFIQRAFALCSKEHINHELKFLTEMFTENGYNK</sequence>
<accession>A0ABM4BPX3</accession>
<dbReference type="RefSeq" id="XP_065651171.1">
    <property type="nucleotide sequence ID" value="XM_065795099.1"/>
</dbReference>
<dbReference type="InterPro" id="IPR058912">
    <property type="entry name" value="HTH_animal"/>
</dbReference>
<evidence type="ECO:0000313" key="3">
    <source>
        <dbReference type="RefSeq" id="XP_065651171.1"/>
    </source>
</evidence>
<proteinExistence type="predicted"/>
<dbReference type="PANTHER" id="PTHR21301">
    <property type="entry name" value="REVERSE TRANSCRIPTASE"/>
    <property type="match status" value="1"/>
</dbReference>
<evidence type="ECO:0000259" key="1">
    <source>
        <dbReference type="Pfam" id="PF26215"/>
    </source>
</evidence>
<evidence type="ECO:0000313" key="2">
    <source>
        <dbReference type="Proteomes" id="UP001652625"/>
    </source>
</evidence>
<keyword evidence="2" id="KW-1185">Reference proteome</keyword>
<organism evidence="2 3">
    <name type="scientific">Hydra vulgaris</name>
    <name type="common">Hydra</name>
    <name type="synonym">Hydra attenuata</name>
    <dbReference type="NCBI Taxonomy" id="6087"/>
    <lineage>
        <taxon>Eukaryota</taxon>
        <taxon>Metazoa</taxon>
        <taxon>Cnidaria</taxon>
        <taxon>Hydrozoa</taxon>
        <taxon>Hydroidolina</taxon>
        <taxon>Anthoathecata</taxon>
        <taxon>Aplanulata</taxon>
        <taxon>Hydridae</taxon>
        <taxon>Hydra</taxon>
    </lineage>
</organism>
<dbReference type="Proteomes" id="UP001652625">
    <property type="component" value="Chromosome 04"/>
</dbReference>